<dbReference type="AlphaFoldDB" id="A0AAV4X990"/>
<comment type="caution">
    <text evidence="1">The sequence shown here is derived from an EMBL/GenBank/DDBJ whole genome shotgun (WGS) entry which is preliminary data.</text>
</comment>
<evidence type="ECO:0000313" key="1">
    <source>
        <dbReference type="EMBL" id="GIY90540.1"/>
    </source>
</evidence>
<sequence>MQDVLPQIASFLKASAPSTDCNLSTRHHWSHSLSSVVSLPELSPKQRGCRQEAPRRGCQTICPLTRDLSTKVSCRLLLDFSRRALHATHKQVAVLVVYFSYFFPSSRLDPHDFKNIV</sequence>
<accession>A0AAV4X990</accession>
<dbReference type="Proteomes" id="UP001054837">
    <property type="component" value="Unassembled WGS sequence"/>
</dbReference>
<reference evidence="1 2" key="1">
    <citation type="submission" date="2021-06" db="EMBL/GenBank/DDBJ databases">
        <title>Caerostris darwini draft genome.</title>
        <authorList>
            <person name="Kono N."/>
            <person name="Arakawa K."/>
        </authorList>
    </citation>
    <scope>NUCLEOTIDE SEQUENCE [LARGE SCALE GENOMIC DNA]</scope>
</reference>
<dbReference type="EMBL" id="BPLQ01015714">
    <property type="protein sequence ID" value="GIY90540.1"/>
    <property type="molecule type" value="Genomic_DNA"/>
</dbReference>
<gene>
    <name evidence="1" type="ORF">CDAR_562401</name>
</gene>
<protein>
    <submittedName>
        <fullName evidence="1">Uncharacterized protein</fullName>
    </submittedName>
</protein>
<organism evidence="1 2">
    <name type="scientific">Caerostris darwini</name>
    <dbReference type="NCBI Taxonomy" id="1538125"/>
    <lineage>
        <taxon>Eukaryota</taxon>
        <taxon>Metazoa</taxon>
        <taxon>Ecdysozoa</taxon>
        <taxon>Arthropoda</taxon>
        <taxon>Chelicerata</taxon>
        <taxon>Arachnida</taxon>
        <taxon>Araneae</taxon>
        <taxon>Araneomorphae</taxon>
        <taxon>Entelegynae</taxon>
        <taxon>Araneoidea</taxon>
        <taxon>Araneidae</taxon>
        <taxon>Caerostris</taxon>
    </lineage>
</organism>
<name>A0AAV4X990_9ARAC</name>
<keyword evidence="2" id="KW-1185">Reference proteome</keyword>
<evidence type="ECO:0000313" key="2">
    <source>
        <dbReference type="Proteomes" id="UP001054837"/>
    </source>
</evidence>
<proteinExistence type="predicted"/>